<evidence type="ECO:0000313" key="4">
    <source>
        <dbReference type="EMBL" id="KAK9056676.1"/>
    </source>
</evidence>
<sequence>MSKRHEVNDDEYHSQPTAKSSKWVLKNEGQQKKSGEGSSVRQEAVEEEVVEEKTNPPRWLFPNKNSNKWSENIHRGVVLLHPYFWGKDRVGSESDDQPWIVTIDDIWMFVHPETSGLDDPLINPGKDPNVSDLGCSRVLIFVAEKDVLRDRGLYYKDTTEKLFVYYNR</sequence>
<dbReference type="GO" id="GO:0016787">
    <property type="term" value="F:hydrolase activity"/>
    <property type="evidence" value="ECO:0007669"/>
    <property type="project" value="InterPro"/>
</dbReference>
<dbReference type="EMBL" id="JBCNJP010000024">
    <property type="protein sequence ID" value="KAK9056676.1"/>
    <property type="molecule type" value="Genomic_DNA"/>
</dbReference>
<comment type="similarity">
    <text evidence="1">Belongs to the 'GDXG' lipolytic enzyme family.</text>
</comment>
<dbReference type="InterPro" id="IPR013094">
    <property type="entry name" value="AB_hydrolase_3"/>
</dbReference>
<evidence type="ECO:0000256" key="2">
    <source>
        <dbReference type="SAM" id="MobiDB-lite"/>
    </source>
</evidence>
<evidence type="ECO:0000256" key="1">
    <source>
        <dbReference type="ARBA" id="ARBA00010515"/>
    </source>
</evidence>
<dbReference type="SUPFAM" id="SSF53474">
    <property type="entry name" value="alpha/beta-Hydrolases"/>
    <property type="match status" value="1"/>
</dbReference>
<dbReference type="PANTHER" id="PTHR23024">
    <property type="entry name" value="ARYLACETAMIDE DEACETYLASE"/>
    <property type="match status" value="1"/>
</dbReference>
<reference evidence="4 5" key="1">
    <citation type="submission" date="2024-04" db="EMBL/GenBank/DDBJ databases">
        <title>The reference genome of an endangered Asteraceae, Deinandra increscens subsp. villosa, native to the Central Coast of California.</title>
        <authorList>
            <person name="Guilliams M."/>
            <person name="Hasenstab-Lehman K."/>
            <person name="Meyer R."/>
            <person name="Mcevoy S."/>
        </authorList>
    </citation>
    <scope>NUCLEOTIDE SEQUENCE [LARGE SCALE GENOMIC DNA]</scope>
    <source>
        <tissue evidence="4">Leaf</tissue>
    </source>
</reference>
<dbReference type="InterPro" id="IPR050466">
    <property type="entry name" value="Carboxylest/Gibb_receptor"/>
</dbReference>
<name>A0AAP0CIJ9_9ASTR</name>
<evidence type="ECO:0000313" key="5">
    <source>
        <dbReference type="Proteomes" id="UP001408789"/>
    </source>
</evidence>
<dbReference type="Pfam" id="PF07859">
    <property type="entry name" value="Abhydrolase_3"/>
    <property type="match status" value="1"/>
</dbReference>
<protein>
    <recommendedName>
        <fullName evidence="3">Alpha/beta hydrolase fold-3 domain-containing protein</fullName>
    </recommendedName>
</protein>
<evidence type="ECO:0000259" key="3">
    <source>
        <dbReference type="Pfam" id="PF07859"/>
    </source>
</evidence>
<comment type="caution">
    <text evidence="4">The sequence shown here is derived from an EMBL/GenBank/DDBJ whole genome shotgun (WGS) entry which is preliminary data.</text>
</comment>
<dbReference type="InterPro" id="IPR029058">
    <property type="entry name" value="AB_hydrolase_fold"/>
</dbReference>
<dbReference type="Proteomes" id="UP001408789">
    <property type="component" value="Unassembled WGS sequence"/>
</dbReference>
<gene>
    <name evidence="4" type="ORF">SSX86_024038</name>
</gene>
<feature type="compositionally biased region" description="Basic and acidic residues" evidence="2">
    <location>
        <begin position="1"/>
        <end position="13"/>
    </location>
</feature>
<proteinExistence type="inferred from homology"/>
<dbReference type="Gene3D" id="3.40.50.1820">
    <property type="entry name" value="alpha/beta hydrolase"/>
    <property type="match status" value="1"/>
</dbReference>
<dbReference type="AlphaFoldDB" id="A0AAP0CIJ9"/>
<dbReference type="PANTHER" id="PTHR23024:SF467">
    <property type="entry name" value="CARBOXYLESTERASE 12-RELATED"/>
    <property type="match status" value="1"/>
</dbReference>
<organism evidence="4 5">
    <name type="scientific">Deinandra increscens subsp. villosa</name>
    <dbReference type="NCBI Taxonomy" id="3103831"/>
    <lineage>
        <taxon>Eukaryota</taxon>
        <taxon>Viridiplantae</taxon>
        <taxon>Streptophyta</taxon>
        <taxon>Embryophyta</taxon>
        <taxon>Tracheophyta</taxon>
        <taxon>Spermatophyta</taxon>
        <taxon>Magnoliopsida</taxon>
        <taxon>eudicotyledons</taxon>
        <taxon>Gunneridae</taxon>
        <taxon>Pentapetalae</taxon>
        <taxon>asterids</taxon>
        <taxon>campanulids</taxon>
        <taxon>Asterales</taxon>
        <taxon>Asteraceae</taxon>
        <taxon>Asteroideae</taxon>
        <taxon>Heliantheae alliance</taxon>
        <taxon>Madieae</taxon>
        <taxon>Madiinae</taxon>
        <taxon>Deinandra</taxon>
    </lineage>
</organism>
<accession>A0AAP0CIJ9</accession>
<feature type="region of interest" description="Disordered" evidence="2">
    <location>
        <begin position="1"/>
        <end position="54"/>
    </location>
</feature>
<feature type="domain" description="Alpha/beta hydrolase fold-3" evidence="3">
    <location>
        <begin position="70"/>
        <end position="159"/>
    </location>
</feature>
<keyword evidence="5" id="KW-1185">Reference proteome</keyword>